<dbReference type="PANTHER" id="PTHR20932">
    <property type="entry name" value="LYSM AND PUTATIVE PEPTIDOGLYCAN-BINDING DOMAIN-CONTAINING PROTEIN"/>
    <property type="match status" value="1"/>
</dbReference>
<dbReference type="Gene3D" id="3.10.350.10">
    <property type="entry name" value="LysM domain"/>
    <property type="match status" value="1"/>
</dbReference>
<dbReference type="InterPro" id="IPR045030">
    <property type="entry name" value="LYSM1-4"/>
</dbReference>
<sequence length="250" mass="28255">MKRSRVRNHPDSTDYEPLSEDTGHLPMRRMRSPHVQTLEAQIQENDTLQAIALRFNCPLSELKRLNKIERDNEIFARSVLRIPVTPHTVLLETLPGVHKSGASSPTKTKAPPGSLAHSELDEKLIIASVSHSECIPTSINDIILSTKISTSEYRDEEGSVSDPLSEVDLDHQSLLSGAIDDTVPQPRIIPVRHRVDLTCNGADCDISWVFLFIFILLLCFAIPIIYIFFKTEPEHEHHVERLLHENHSKL</sequence>
<accession>A0A6B2EDW8</accession>
<evidence type="ECO:0000313" key="4">
    <source>
        <dbReference type="EMBL" id="NBJ61375.1"/>
    </source>
</evidence>
<feature type="domain" description="LysM" evidence="3">
    <location>
        <begin position="38"/>
        <end position="82"/>
    </location>
</feature>
<dbReference type="CDD" id="cd00118">
    <property type="entry name" value="LysM"/>
    <property type="match status" value="1"/>
</dbReference>
<keyword evidence="2" id="KW-0812">Transmembrane</keyword>
<organism evidence="4">
    <name type="scientific">Phlebotomus kandelakii</name>
    <dbReference type="NCBI Taxonomy" id="1109342"/>
    <lineage>
        <taxon>Eukaryota</taxon>
        <taxon>Metazoa</taxon>
        <taxon>Ecdysozoa</taxon>
        <taxon>Arthropoda</taxon>
        <taxon>Hexapoda</taxon>
        <taxon>Insecta</taxon>
        <taxon>Pterygota</taxon>
        <taxon>Neoptera</taxon>
        <taxon>Endopterygota</taxon>
        <taxon>Diptera</taxon>
        <taxon>Nematocera</taxon>
        <taxon>Psychodoidea</taxon>
        <taxon>Psychodidae</taxon>
        <taxon>Phlebotomus</taxon>
        <taxon>Larroussius</taxon>
    </lineage>
</organism>
<proteinExistence type="predicted"/>
<keyword evidence="2" id="KW-1133">Transmembrane helix</keyword>
<feature type="region of interest" description="Disordered" evidence="1">
    <location>
        <begin position="1"/>
        <end position="26"/>
    </location>
</feature>
<dbReference type="InterPro" id="IPR018392">
    <property type="entry name" value="LysM"/>
</dbReference>
<dbReference type="InterPro" id="IPR036779">
    <property type="entry name" value="LysM_dom_sf"/>
</dbReference>
<dbReference type="Pfam" id="PF01476">
    <property type="entry name" value="LysM"/>
    <property type="match status" value="1"/>
</dbReference>
<feature type="transmembrane region" description="Helical" evidence="2">
    <location>
        <begin position="208"/>
        <end position="229"/>
    </location>
</feature>
<dbReference type="AlphaFoldDB" id="A0A6B2EDW8"/>
<dbReference type="EMBL" id="GIFK01003672">
    <property type="protein sequence ID" value="NBJ61375.1"/>
    <property type="molecule type" value="Transcribed_RNA"/>
</dbReference>
<reference evidence="4" key="1">
    <citation type="submission" date="2019-10" db="EMBL/GenBank/DDBJ databases">
        <title>Short sand fly seasons in Tbilisi, Georgia, hinder development of host immunity to saliva of the visceral leishmaniasis vector Phlebotomus kandelakii.</title>
        <authorList>
            <person name="Oliveira F."/>
            <person name="Giorgobiani E."/>
            <person name="Guimaraes-Costa A.B."/>
            <person name="Abdeladhim M."/>
            <person name="Oristian J."/>
            <person name="Tskhvaradze L."/>
            <person name="Tsertsvadze N."/>
            <person name="Zakalashvili M."/>
            <person name="Valenzuela J.G."/>
            <person name="Kamhawi S."/>
        </authorList>
    </citation>
    <scope>NUCLEOTIDE SEQUENCE</scope>
    <source>
        <strain evidence="4">Wild-capture in Tbilisi</strain>
        <tissue evidence="4">Salivary glands</tissue>
    </source>
</reference>
<feature type="region of interest" description="Disordered" evidence="1">
    <location>
        <begin position="96"/>
        <end position="115"/>
    </location>
</feature>
<protein>
    <submittedName>
        <fullName evidence="4">Putative peptidoglycan-binding protein</fullName>
    </submittedName>
</protein>
<name>A0A6B2EDW8_9DIPT</name>
<dbReference type="PROSITE" id="PS51782">
    <property type="entry name" value="LYSM"/>
    <property type="match status" value="1"/>
</dbReference>
<dbReference type="PANTHER" id="PTHR20932:SF13">
    <property type="entry name" value="LD36653P"/>
    <property type="match status" value="1"/>
</dbReference>
<evidence type="ECO:0000256" key="2">
    <source>
        <dbReference type="SAM" id="Phobius"/>
    </source>
</evidence>
<dbReference type="SUPFAM" id="SSF54106">
    <property type="entry name" value="LysM domain"/>
    <property type="match status" value="1"/>
</dbReference>
<evidence type="ECO:0000256" key="1">
    <source>
        <dbReference type="SAM" id="MobiDB-lite"/>
    </source>
</evidence>
<evidence type="ECO:0000259" key="3">
    <source>
        <dbReference type="PROSITE" id="PS51782"/>
    </source>
</evidence>
<dbReference type="SMART" id="SM00257">
    <property type="entry name" value="LysM"/>
    <property type="match status" value="1"/>
</dbReference>
<keyword evidence="2" id="KW-0472">Membrane</keyword>